<name>A0A7X6I9G3_9BACT</name>
<keyword evidence="4" id="KW-1185">Reference proteome</keyword>
<evidence type="ECO:0000259" key="2">
    <source>
        <dbReference type="Pfam" id="PF09835"/>
    </source>
</evidence>
<evidence type="ECO:0000313" key="4">
    <source>
        <dbReference type="Proteomes" id="UP000534783"/>
    </source>
</evidence>
<sequence length="159" mass="17719">MGLMAKGKEQMRRVLGLNDTPHRTALAFALGVFIAFSPLLGLHFLLAIVSAWLFRLNRVAILVGAFVNNPWTFTPITLSSTWFGIELCCKTDEIPPISFENLTFSTMGTQLKSYFFPFVLGSTLLGVAFGVVSYFAMLWMIAQYRKVKKPESIESSPSL</sequence>
<evidence type="ECO:0000256" key="1">
    <source>
        <dbReference type="SAM" id="Phobius"/>
    </source>
</evidence>
<comment type="caution">
    <text evidence="3">The sequence shown here is derived from an EMBL/GenBank/DDBJ whole genome shotgun (WGS) entry which is preliminary data.</text>
</comment>
<organism evidence="3 4">
    <name type="scientific">Candidatus Manganitrophus noduliformans</name>
    <dbReference type="NCBI Taxonomy" id="2606439"/>
    <lineage>
        <taxon>Bacteria</taxon>
        <taxon>Pseudomonadati</taxon>
        <taxon>Nitrospirota</taxon>
        <taxon>Nitrospiria</taxon>
        <taxon>Candidatus Troglogloeales</taxon>
        <taxon>Candidatus Manganitrophaceae</taxon>
        <taxon>Candidatus Manganitrophus</taxon>
    </lineage>
</organism>
<dbReference type="InterPro" id="IPR018639">
    <property type="entry name" value="DUF2062"/>
</dbReference>
<dbReference type="AlphaFoldDB" id="A0A7X6I9G3"/>
<proteinExistence type="predicted"/>
<dbReference type="PANTHER" id="PTHR40547">
    <property type="entry name" value="SLL0298 PROTEIN"/>
    <property type="match status" value="1"/>
</dbReference>
<keyword evidence="1" id="KW-1133">Transmembrane helix</keyword>
<dbReference type="EMBL" id="VTOW01000001">
    <property type="protein sequence ID" value="NKE69381.1"/>
    <property type="molecule type" value="Genomic_DNA"/>
</dbReference>
<accession>A0A7X6I9G3</accession>
<evidence type="ECO:0000313" key="3">
    <source>
        <dbReference type="EMBL" id="NKE69381.1"/>
    </source>
</evidence>
<feature type="domain" description="DUF2062" evidence="2">
    <location>
        <begin position="9"/>
        <end position="148"/>
    </location>
</feature>
<dbReference type="Proteomes" id="UP000534783">
    <property type="component" value="Unassembled WGS sequence"/>
</dbReference>
<keyword evidence="1" id="KW-0812">Transmembrane</keyword>
<reference evidence="3 4" key="1">
    <citation type="journal article" date="2020" name="Nature">
        <title>Bacterial chemolithoautotrophy via manganese oxidation.</title>
        <authorList>
            <person name="Yu H."/>
            <person name="Leadbetter J.R."/>
        </authorList>
    </citation>
    <scope>NUCLEOTIDE SEQUENCE [LARGE SCALE GENOMIC DNA]</scope>
    <source>
        <strain evidence="3 4">Mn-1</strain>
    </source>
</reference>
<gene>
    <name evidence="3" type="ORF">MNODULE_01255</name>
</gene>
<keyword evidence="1" id="KW-0472">Membrane</keyword>
<dbReference type="PANTHER" id="PTHR40547:SF1">
    <property type="entry name" value="SLL0298 PROTEIN"/>
    <property type="match status" value="1"/>
</dbReference>
<dbReference type="Pfam" id="PF09835">
    <property type="entry name" value="DUF2062"/>
    <property type="match status" value="1"/>
</dbReference>
<protein>
    <submittedName>
        <fullName evidence="3">DUF2062 domain-containing protein</fullName>
    </submittedName>
</protein>
<feature type="transmembrane region" description="Helical" evidence="1">
    <location>
        <begin position="114"/>
        <end position="142"/>
    </location>
</feature>
<feature type="transmembrane region" description="Helical" evidence="1">
    <location>
        <begin position="25"/>
        <end position="54"/>
    </location>
</feature>